<evidence type="ECO:0000313" key="1">
    <source>
        <dbReference type="EMBL" id="CAD7659006.1"/>
    </source>
</evidence>
<dbReference type="EMBL" id="OC931143">
    <property type="protein sequence ID" value="CAD7659006.1"/>
    <property type="molecule type" value="Genomic_DNA"/>
</dbReference>
<feature type="non-terminal residue" evidence="1">
    <location>
        <position position="1"/>
    </location>
</feature>
<evidence type="ECO:0000313" key="2">
    <source>
        <dbReference type="Proteomes" id="UP000728032"/>
    </source>
</evidence>
<dbReference type="EMBL" id="CAJPVJ010016318">
    <property type="protein sequence ID" value="CAG2176191.1"/>
    <property type="molecule type" value="Genomic_DNA"/>
</dbReference>
<dbReference type="Proteomes" id="UP000728032">
    <property type="component" value="Unassembled WGS sequence"/>
</dbReference>
<dbReference type="SUPFAM" id="SSF50985">
    <property type="entry name" value="RCC1/BLIP-II"/>
    <property type="match status" value="1"/>
</dbReference>
<name>A0A7R9QW49_9ACAR</name>
<gene>
    <name evidence="1" type="ORF">ONB1V03_LOCUS15625</name>
</gene>
<dbReference type="OrthoDB" id="10256179at2759"/>
<dbReference type="AlphaFoldDB" id="A0A7R9QW49"/>
<organism evidence="1">
    <name type="scientific">Oppiella nova</name>
    <dbReference type="NCBI Taxonomy" id="334625"/>
    <lineage>
        <taxon>Eukaryota</taxon>
        <taxon>Metazoa</taxon>
        <taxon>Ecdysozoa</taxon>
        <taxon>Arthropoda</taxon>
        <taxon>Chelicerata</taxon>
        <taxon>Arachnida</taxon>
        <taxon>Acari</taxon>
        <taxon>Acariformes</taxon>
        <taxon>Sarcoptiformes</taxon>
        <taxon>Oribatida</taxon>
        <taxon>Brachypylina</taxon>
        <taxon>Oppioidea</taxon>
        <taxon>Oppiidae</taxon>
        <taxon>Oppiella</taxon>
    </lineage>
</organism>
<protein>
    <submittedName>
        <fullName evidence="1">Uncharacterized protein</fullName>
    </submittedName>
</protein>
<dbReference type="InterPro" id="IPR009091">
    <property type="entry name" value="RCC1/BLIP-II"/>
</dbReference>
<reference evidence="1" key="1">
    <citation type="submission" date="2020-11" db="EMBL/GenBank/DDBJ databases">
        <authorList>
            <person name="Tran Van P."/>
        </authorList>
    </citation>
    <scope>NUCLEOTIDE SEQUENCE</scope>
</reference>
<proteinExistence type="predicted"/>
<keyword evidence="2" id="KW-1185">Reference proteome</keyword>
<sequence>MKQDIQLFYVFDDSIGYNILFVTKDDQVFGLGVNSAGQLGLGHNTAVHSAIAIFELSHLVGEATIMDNSDMVIQLPDTKLSMNPVNNENIYKVLFNELSQIGTGGFGTLDNYVIKWY</sequence>
<accession>A0A7R9QW49</accession>